<dbReference type="PANTHER" id="PTHR37987:SF1">
    <property type="entry name" value="OXO-4-HYDROXY-4-CARBOXY-5-UREIDOIMIDAZOLINE DECARBOXYLASE DOMAIN-CONTAINING PROTEIN"/>
    <property type="match status" value="1"/>
</dbReference>
<keyword evidence="1" id="KW-0659">Purine metabolism</keyword>
<reference evidence="3" key="1">
    <citation type="journal article" date="2023" name="Mol. Plant Microbe Interact.">
        <title>Elucidating the Obligate Nature and Biological Capacity of an Invasive Fungal Corn Pathogen.</title>
        <authorList>
            <person name="MacCready J.S."/>
            <person name="Roggenkamp E.M."/>
            <person name="Gdanetz K."/>
            <person name="Chilvers M.I."/>
        </authorList>
    </citation>
    <scope>NUCLEOTIDE SEQUENCE</scope>
    <source>
        <strain evidence="3">PM02</strain>
    </source>
</reference>
<dbReference type="Proteomes" id="UP001217918">
    <property type="component" value="Unassembled WGS sequence"/>
</dbReference>
<organism evidence="3 4">
    <name type="scientific">Phyllachora maydis</name>
    <dbReference type="NCBI Taxonomy" id="1825666"/>
    <lineage>
        <taxon>Eukaryota</taxon>
        <taxon>Fungi</taxon>
        <taxon>Dikarya</taxon>
        <taxon>Ascomycota</taxon>
        <taxon>Pezizomycotina</taxon>
        <taxon>Sordariomycetes</taxon>
        <taxon>Sordariomycetidae</taxon>
        <taxon>Phyllachorales</taxon>
        <taxon>Phyllachoraceae</taxon>
        <taxon>Phyllachora</taxon>
    </lineage>
</organism>
<evidence type="ECO:0000313" key="3">
    <source>
        <dbReference type="EMBL" id="KAK2068090.1"/>
    </source>
</evidence>
<sequence>MPPLDPPAAPFLPAPTSLPTVDDAALGATLDLLFEPSTALHALAVPTLRTTSFASWADVVDGLRAQLLALAAAVPDDDEARAPLYAILGAHPRLGEPRTGPSTAEQAGLRGGAVEEVEEEGRRLAALNQEYEARFPGLRFVVFVNGRGRREVMADMRRRIDRGDRREEVREAIRAMCDIALDRAGKLPVRAGEEAVAGGEGERIG</sequence>
<comment type="caution">
    <text evidence="3">The sequence shown here is derived from an EMBL/GenBank/DDBJ whole genome shotgun (WGS) entry which is preliminary data.</text>
</comment>
<protein>
    <recommendedName>
        <fullName evidence="2">Oxo-4-hydroxy-4-carboxy-5-ureidoimidazoline decarboxylase domain-containing protein</fullName>
    </recommendedName>
</protein>
<dbReference type="PANTHER" id="PTHR37987">
    <property type="entry name" value="CHROMOSOME 9, WHOLE GENOME SHOTGUN SEQUENCE"/>
    <property type="match status" value="1"/>
</dbReference>
<evidence type="ECO:0000313" key="4">
    <source>
        <dbReference type="Proteomes" id="UP001217918"/>
    </source>
</evidence>
<proteinExistence type="predicted"/>
<dbReference type="AlphaFoldDB" id="A0AAD9I089"/>
<keyword evidence="4" id="KW-1185">Reference proteome</keyword>
<dbReference type="Gene3D" id="1.10.3330.10">
    <property type="entry name" value="Oxo-4-hydroxy-4-carboxy-5-ureidoimidazoline decarboxylase"/>
    <property type="match status" value="1"/>
</dbReference>
<dbReference type="Pfam" id="PF09349">
    <property type="entry name" value="OHCU_decarbox"/>
    <property type="match status" value="1"/>
</dbReference>
<evidence type="ECO:0000256" key="1">
    <source>
        <dbReference type="ARBA" id="ARBA00022631"/>
    </source>
</evidence>
<dbReference type="GO" id="GO:0006144">
    <property type="term" value="P:purine nucleobase metabolic process"/>
    <property type="evidence" value="ECO:0007669"/>
    <property type="project" value="UniProtKB-KW"/>
</dbReference>
<dbReference type="InterPro" id="IPR036778">
    <property type="entry name" value="OHCU_decarboxylase_sf"/>
</dbReference>
<name>A0AAD9I089_9PEZI</name>
<feature type="domain" description="Oxo-4-hydroxy-4-carboxy-5-ureidoimidazoline decarboxylase" evidence="2">
    <location>
        <begin position="21"/>
        <end position="184"/>
    </location>
</feature>
<accession>A0AAD9I089</accession>
<dbReference type="SUPFAM" id="SSF158694">
    <property type="entry name" value="UraD-Like"/>
    <property type="match status" value="1"/>
</dbReference>
<dbReference type="InterPro" id="IPR018020">
    <property type="entry name" value="OHCU_decarboxylase"/>
</dbReference>
<gene>
    <name evidence="3" type="ORF">P8C59_002755</name>
</gene>
<evidence type="ECO:0000259" key="2">
    <source>
        <dbReference type="Pfam" id="PF09349"/>
    </source>
</evidence>
<dbReference type="EMBL" id="JAQQPM010000002">
    <property type="protein sequence ID" value="KAK2068090.1"/>
    <property type="molecule type" value="Genomic_DNA"/>
</dbReference>